<keyword evidence="3" id="KW-1185">Reference proteome</keyword>
<protein>
    <recommendedName>
        <fullName evidence="4">DUF3618 domain-containing protein</fullName>
    </recommendedName>
</protein>
<name>A0A9X2EK75_9SPHN</name>
<evidence type="ECO:0000313" key="2">
    <source>
        <dbReference type="EMBL" id="MCM8556847.1"/>
    </source>
</evidence>
<sequence length="166" mass="18132">MSVDPRIVDAQNEVEAKRAQLMHSVKHAMGETKRRLAPDLLAGRAWAETKKATARLAEDTAAEVRAKPLLFGGIAAAVGLFLARKPIGKAAVELYDSVTGHEEEKSQALPEAPATKPPPRRRPRKDDPAPSVSEFDEATRPVALKKDTKRDAPKKPAKKKKTEKSK</sequence>
<feature type="compositionally biased region" description="Basic and acidic residues" evidence="1">
    <location>
        <begin position="144"/>
        <end position="154"/>
    </location>
</feature>
<gene>
    <name evidence="2" type="ORF">NDO55_03330</name>
</gene>
<evidence type="ECO:0000256" key="1">
    <source>
        <dbReference type="SAM" id="MobiDB-lite"/>
    </source>
</evidence>
<dbReference type="EMBL" id="JAMSHT010000001">
    <property type="protein sequence ID" value="MCM8556847.1"/>
    <property type="molecule type" value="Genomic_DNA"/>
</dbReference>
<accession>A0A9X2EK75</accession>
<comment type="caution">
    <text evidence="2">The sequence shown here is derived from an EMBL/GenBank/DDBJ whole genome shotgun (WGS) entry which is preliminary data.</text>
</comment>
<feature type="region of interest" description="Disordered" evidence="1">
    <location>
        <begin position="100"/>
        <end position="166"/>
    </location>
</feature>
<evidence type="ECO:0000313" key="3">
    <source>
        <dbReference type="Proteomes" id="UP001155128"/>
    </source>
</evidence>
<reference evidence="2" key="1">
    <citation type="submission" date="2022-06" db="EMBL/GenBank/DDBJ databases">
        <title>Sphingomicrobium sedimins sp. nov., a marine bacterium isolated from tidal flat.</title>
        <authorList>
            <person name="Kim C.-H."/>
            <person name="Yoo Y."/>
            <person name="Kim J.-J."/>
        </authorList>
    </citation>
    <scope>NUCLEOTIDE SEQUENCE</scope>
    <source>
        <strain evidence="2">GRR-S6-50</strain>
    </source>
</reference>
<dbReference type="Proteomes" id="UP001155128">
    <property type="component" value="Unassembled WGS sequence"/>
</dbReference>
<dbReference type="RefSeq" id="WP_252112401.1">
    <property type="nucleotide sequence ID" value="NZ_JAMSHT010000001.1"/>
</dbReference>
<evidence type="ECO:0008006" key="4">
    <source>
        <dbReference type="Google" id="ProtNLM"/>
    </source>
</evidence>
<feature type="compositionally biased region" description="Basic residues" evidence="1">
    <location>
        <begin position="155"/>
        <end position="166"/>
    </location>
</feature>
<organism evidence="2 3">
    <name type="scientific">Sphingomicrobium sediminis</name>
    <dbReference type="NCBI Taxonomy" id="2950949"/>
    <lineage>
        <taxon>Bacteria</taxon>
        <taxon>Pseudomonadati</taxon>
        <taxon>Pseudomonadota</taxon>
        <taxon>Alphaproteobacteria</taxon>
        <taxon>Sphingomonadales</taxon>
        <taxon>Sphingomonadaceae</taxon>
        <taxon>Sphingomicrobium</taxon>
    </lineage>
</organism>
<dbReference type="AlphaFoldDB" id="A0A9X2EK75"/>
<proteinExistence type="predicted"/>